<reference evidence="3 4" key="1">
    <citation type="journal article" date="2020" name="Arch. Microbiol.">
        <title>The genome sequence of the giant phototrophic gammaproteobacterium Thiospirillum jenense gives insight into its physiological properties and phylogenetic relationships.</title>
        <authorList>
            <person name="Imhoff J.F."/>
            <person name="Meyer T.E."/>
            <person name="Kyndt J.A."/>
        </authorList>
    </citation>
    <scope>NUCLEOTIDE SEQUENCE [LARGE SCALE GENOMIC DNA]</scope>
    <source>
        <strain evidence="3 4">DSM 216</strain>
    </source>
</reference>
<dbReference type="InterPro" id="IPR049492">
    <property type="entry name" value="BD-FAE-like_dom"/>
</dbReference>
<accession>A0A839HFC2</accession>
<dbReference type="PANTHER" id="PTHR48081:SF33">
    <property type="entry name" value="KYNURENINE FORMAMIDASE"/>
    <property type="match status" value="1"/>
</dbReference>
<protein>
    <submittedName>
        <fullName evidence="3">Alpha/beta hydrolase</fullName>
    </submittedName>
</protein>
<dbReference type="PANTHER" id="PTHR48081">
    <property type="entry name" value="AB HYDROLASE SUPERFAMILY PROTEIN C4A8.06C"/>
    <property type="match status" value="1"/>
</dbReference>
<sequence>MLSFNSKMNHWQFTLFIVSILIVNSNVLLTGCATAGATVPTPQMRIKTDIRYDTAARSASGFNQLDVFYAEKTSATAALNPVIVFIHGGNWTGGDKANLRNQNNAEIPQYFVQRGYVFVALNFRLASEDQSIGLADMATDIAHGLRWIHQHIKEYGGKNTEMVLWGYSSGAHLATLIAMDKRYLSRVNLTPQMIAGVIGMDVPQYDVPKAFQLLATEDVGGWNETTRARQLETLFGRTATQQREFSPSEYLTEQTQRLKFLLISSGRMHDGPQTFSNRMSNHFKNKLTAKGVTIQHRHFEEFSHAELMSQFLYSDLNKVVMQYLRRLHGQLSSLNDTVLPNQLNKPTTQQRAAYRGISSSINRNHIAYRLGQLDHNGDGIIEWRDIPTLAGQQAFLLVDRNGDHRITIKEMDQFLAP</sequence>
<dbReference type="Proteomes" id="UP000548632">
    <property type="component" value="Unassembled WGS sequence"/>
</dbReference>
<dbReference type="GO" id="GO:0016787">
    <property type="term" value="F:hydrolase activity"/>
    <property type="evidence" value="ECO:0007669"/>
    <property type="project" value="UniProtKB-KW"/>
</dbReference>
<name>A0A839HFC2_9GAMM</name>
<dbReference type="InterPro" id="IPR029058">
    <property type="entry name" value="AB_hydrolase_fold"/>
</dbReference>
<evidence type="ECO:0000256" key="1">
    <source>
        <dbReference type="ARBA" id="ARBA00022801"/>
    </source>
</evidence>
<dbReference type="SUPFAM" id="SSF47473">
    <property type="entry name" value="EF-hand"/>
    <property type="match status" value="1"/>
</dbReference>
<dbReference type="EMBL" id="JABVCQ010000009">
    <property type="protein sequence ID" value="MBB1125709.1"/>
    <property type="molecule type" value="Genomic_DNA"/>
</dbReference>
<gene>
    <name evidence="3" type="ORF">HUK38_05605</name>
</gene>
<dbReference type="InterPro" id="IPR018247">
    <property type="entry name" value="EF_Hand_1_Ca_BS"/>
</dbReference>
<dbReference type="SUPFAM" id="SSF53474">
    <property type="entry name" value="alpha/beta-Hydrolases"/>
    <property type="match status" value="1"/>
</dbReference>
<evidence type="ECO:0000259" key="2">
    <source>
        <dbReference type="Pfam" id="PF20434"/>
    </source>
</evidence>
<dbReference type="InterPro" id="IPR050300">
    <property type="entry name" value="GDXG_lipolytic_enzyme"/>
</dbReference>
<dbReference type="PROSITE" id="PS51257">
    <property type="entry name" value="PROKAR_LIPOPROTEIN"/>
    <property type="match status" value="1"/>
</dbReference>
<evidence type="ECO:0000313" key="4">
    <source>
        <dbReference type="Proteomes" id="UP000548632"/>
    </source>
</evidence>
<dbReference type="Gene3D" id="3.40.50.1820">
    <property type="entry name" value="alpha/beta hydrolase"/>
    <property type="match status" value="1"/>
</dbReference>
<proteinExistence type="predicted"/>
<dbReference type="InterPro" id="IPR011992">
    <property type="entry name" value="EF-hand-dom_pair"/>
</dbReference>
<dbReference type="Pfam" id="PF20434">
    <property type="entry name" value="BD-FAE"/>
    <property type="match status" value="1"/>
</dbReference>
<dbReference type="RefSeq" id="WP_182583316.1">
    <property type="nucleotide sequence ID" value="NZ_JABVCQ010000009.1"/>
</dbReference>
<feature type="domain" description="BD-FAE-like" evidence="2">
    <location>
        <begin position="65"/>
        <end position="182"/>
    </location>
</feature>
<keyword evidence="4" id="KW-1185">Reference proteome</keyword>
<dbReference type="PROSITE" id="PS00018">
    <property type="entry name" value="EF_HAND_1"/>
    <property type="match status" value="1"/>
</dbReference>
<evidence type="ECO:0000313" key="3">
    <source>
        <dbReference type="EMBL" id="MBB1125709.1"/>
    </source>
</evidence>
<dbReference type="AlphaFoldDB" id="A0A839HFC2"/>
<dbReference type="Gene3D" id="1.10.238.10">
    <property type="entry name" value="EF-hand"/>
    <property type="match status" value="1"/>
</dbReference>
<comment type="caution">
    <text evidence="3">The sequence shown here is derived from an EMBL/GenBank/DDBJ whole genome shotgun (WGS) entry which is preliminary data.</text>
</comment>
<organism evidence="3 4">
    <name type="scientific">Thiospirillum jenense</name>
    <dbReference type="NCBI Taxonomy" id="1653858"/>
    <lineage>
        <taxon>Bacteria</taxon>
        <taxon>Pseudomonadati</taxon>
        <taxon>Pseudomonadota</taxon>
        <taxon>Gammaproteobacteria</taxon>
        <taxon>Chromatiales</taxon>
        <taxon>Chromatiaceae</taxon>
        <taxon>Thiospirillum</taxon>
    </lineage>
</organism>
<keyword evidence="1 3" id="KW-0378">Hydrolase</keyword>